<gene>
    <name evidence="1" type="ORF">Scep_030270</name>
</gene>
<dbReference type="EMBL" id="JBBNAG010000013">
    <property type="protein sequence ID" value="KAK9083799.1"/>
    <property type="molecule type" value="Genomic_DNA"/>
</dbReference>
<comment type="caution">
    <text evidence="1">The sequence shown here is derived from an EMBL/GenBank/DDBJ whole genome shotgun (WGS) entry which is preliminary data.</text>
</comment>
<accession>A0AAP0E6Y0</accession>
<dbReference type="Proteomes" id="UP001419268">
    <property type="component" value="Unassembled WGS sequence"/>
</dbReference>
<sequence>MGRGHGMARPLHCCAERFVKVCLRRAYKGLKRAKSSPRGMSSLPLTPESHSLCLRPPLTLSASRTAPAPPLTLPARLSLPSPNSHGLSSRYRWKQDEDTGLVHVSALSALARSVIRIGRIGVFAATELVEDVKMASMVDDINAYSFMYHLLSYRQRNLPLNGESIASSNPLILSSASVLFTLAFGCLDEHW</sequence>
<protein>
    <submittedName>
        <fullName evidence="1">Uncharacterized protein</fullName>
    </submittedName>
</protein>
<proteinExistence type="predicted"/>
<organism evidence="1 2">
    <name type="scientific">Stephania cephalantha</name>
    <dbReference type="NCBI Taxonomy" id="152367"/>
    <lineage>
        <taxon>Eukaryota</taxon>
        <taxon>Viridiplantae</taxon>
        <taxon>Streptophyta</taxon>
        <taxon>Embryophyta</taxon>
        <taxon>Tracheophyta</taxon>
        <taxon>Spermatophyta</taxon>
        <taxon>Magnoliopsida</taxon>
        <taxon>Ranunculales</taxon>
        <taxon>Menispermaceae</taxon>
        <taxon>Menispermoideae</taxon>
        <taxon>Cissampelideae</taxon>
        <taxon>Stephania</taxon>
    </lineage>
</organism>
<keyword evidence="2" id="KW-1185">Reference proteome</keyword>
<name>A0AAP0E6Y0_9MAGN</name>
<evidence type="ECO:0000313" key="2">
    <source>
        <dbReference type="Proteomes" id="UP001419268"/>
    </source>
</evidence>
<dbReference type="AlphaFoldDB" id="A0AAP0E6Y0"/>
<reference evidence="1 2" key="1">
    <citation type="submission" date="2024-01" db="EMBL/GenBank/DDBJ databases">
        <title>Genome assemblies of Stephania.</title>
        <authorList>
            <person name="Yang L."/>
        </authorList>
    </citation>
    <scope>NUCLEOTIDE SEQUENCE [LARGE SCALE GENOMIC DNA]</scope>
    <source>
        <strain evidence="1">JXDWG</strain>
        <tissue evidence="1">Leaf</tissue>
    </source>
</reference>
<evidence type="ECO:0000313" key="1">
    <source>
        <dbReference type="EMBL" id="KAK9083799.1"/>
    </source>
</evidence>